<evidence type="ECO:0000313" key="6">
    <source>
        <dbReference type="Proteomes" id="UP001595833"/>
    </source>
</evidence>
<feature type="region of interest" description="Disordered" evidence="3">
    <location>
        <begin position="1"/>
        <end position="33"/>
    </location>
</feature>
<protein>
    <submittedName>
        <fullName evidence="5">TetR/AcrR family transcriptional regulator</fullName>
    </submittedName>
</protein>
<dbReference type="InterPro" id="IPR050109">
    <property type="entry name" value="HTH-type_TetR-like_transc_reg"/>
</dbReference>
<dbReference type="EMBL" id="JBHSJB010000027">
    <property type="protein sequence ID" value="MFC5057529.1"/>
    <property type="molecule type" value="Genomic_DNA"/>
</dbReference>
<proteinExistence type="predicted"/>
<dbReference type="InterPro" id="IPR009057">
    <property type="entry name" value="Homeodomain-like_sf"/>
</dbReference>
<dbReference type="PROSITE" id="PS50977">
    <property type="entry name" value="HTH_TETR_2"/>
    <property type="match status" value="1"/>
</dbReference>
<comment type="caution">
    <text evidence="5">The sequence shown here is derived from an EMBL/GenBank/DDBJ whole genome shotgun (WGS) entry which is preliminary data.</text>
</comment>
<evidence type="ECO:0000256" key="2">
    <source>
        <dbReference type="PROSITE-ProRule" id="PRU00335"/>
    </source>
</evidence>
<dbReference type="PANTHER" id="PTHR30055">
    <property type="entry name" value="HTH-TYPE TRANSCRIPTIONAL REGULATOR RUTR"/>
    <property type="match status" value="1"/>
</dbReference>
<sequence length="220" mass="23237">MIDATSPPPEPGDRPGARAAPSTALPVLDPGPRLRADAARNRARLLEAAAGLAAEHGAANLTMEAVAAAASVGKGTVSRRFGDRAGLLLALLDHHERRLQEAFLSGPPPLGPGADPLARLLAFGPAVVRHERAHLDMYLAADPAPARRFTVPSYRLRLTHVVVLLRQAGTTADVELTAHALLSSLDTALVDHLITRRGFDLARLEAGWRDQVARAVADLA</sequence>
<reference evidence="6" key="1">
    <citation type="journal article" date="2019" name="Int. J. Syst. Evol. Microbiol.">
        <title>The Global Catalogue of Microorganisms (GCM) 10K type strain sequencing project: providing services to taxonomists for standard genome sequencing and annotation.</title>
        <authorList>
            <consortium name="The Broad Institute Genomics Platform"/>
            <consortium name="The Broad Institute Genome Sequencing Center for Infectious Disease"/>
            <person name="Wu L."/>
            <person name="Ma J."/>
        </authorList>
    </citation>
    <scope>NUCLEOTIDE SEQUENCE [LARGE SCALE GENOMIC DNA]</scope>
    <source>
        <strain evidence="6">KCTC 12848</strain>
    </source>
</reference>
<dbReference type="Pfam" id="PF00440">
    <property type="entry name" value="TetR_N"/>
    <property type="match status" value="1"/>
</dbReference>
<dbReference type="Gene3D" id="1.10.357.10">
    <property type="entry name" value="Tetracycline Repressor, domain 2"/>
    <property type="match status" value="1"/>
</dbReference>
<dbReference type="InterPro" id="IPR001647">
    <property type="entry name" value="HTH_TetR"/>
</dbReference>
<name>A0ABV9Y5C5_9PSEU</name>
<evidence type="ECO:0000259" key="4">
    <source>
        <dbReference type="PROSITE" id="PS50977"/>
    </source>
</evidence>
<feature type="DNA-binding region" description="H-T-H motif" evidence="2">
    <location>
        <begin position="62"/>
        <end position="81"/>
    </location>
</feature>
<evidence type="ECO:0000313" key="5">
    <source>
        <dbReference type="EMBL" id="MFC5057529.1"/>
    </source>
</evidence>
<keyword evidence="1 2" id="KW-0238">DNA-binding</keyword>
<keyword evidence="6" id="KW-1185">Reference proteome</keyword>
<organism evidence="5 6">
    <name type="scientific">Saccharothrix xinjiangensis</name>
    <dbReference type="NCBI Taxonomy" id="204798"/>
    <lineage>
        <taxon>Bacteria</taxon>
        <taxon>Bacillati</taxon>
        <taxon>Actinomycetota</taxon>
        <taxon>Actinomycetes</taxon>
        <taxon>Pseudonocardiales</taxon>
        <taxon>Pseudonocardiaceae</taxon>
        <taxon>Saccharothrix</taxon>
    </lineage>
</organism>
<dbReference type="RefSeq" id="WP_344036939.1">
    <property type="nucleotide sequence ID" value="NZ_BAAAKE010000006.1"/>
</dbReference>
<dbReference type="PANTHER" id="PTHR30055:SF209">
    <property type="entry name" value="POSSIBLE TRANSCRIPTIONAL REGULATORY PROTEIN (PROBABLY TETR-FAMILY)"/>
    <property type="match status" value="1"/>
</dbReference>
<feature type="domain" description="HTH tetR-type" evidence="4">
    <location>
        <begin position="39"/>
        <end position="99"/>
    </location>
</feature>
<accession>A0ABV9Y5C5</accession>
<evidence type="ECO:0000256" key="1">
    <source>
        <dbReference type="ARBA" id="ARBA00023125"/>
    </source>
</evidence>
<dbReference type="Proteomes" id="UP001595833">
    <property type="component" value="Unassembled WGS sequence"/>
</dbReference>
<dbReference type="SUPFAM" id="SSF46689">
    <property type="entry name" value="Homeodomain-like"/>
    <property type="match status" value="1"/>
</dbReference>
<feature type="compositionally biased region" description="Pro residues" evidence="3">
    <location>
        <begin position="1"/>
        <end position="10"/>
    </location>
</feature>
<evidence type="ECO:0000256" key="3">
    <source>
        <dbReference type="SAM" id="MobiDB-lite"/>
    </source>
</evidence>
<gene>
    <name evidence="5" type="ORF">ACFPFM_27765</name>
</gene>